<reference evidence="2" key="1">
    <citation type="submission" date="2021-06" db="EMBL/GenBank/DDBJ databases">
        <authorList>
            <person name="Kallberg Y."/>
            <person name="Tangrot J."/>
            <person name="Rosling A."/>
        </authorList>
    </citation>
    <scope>NUCLEOTIDE SEQUENCE</scope>
    <source>
        <strain evidence="2">IN212</strain>
    </source>
</reference>
<gene>
    <name evidence="2" type="ORF">RFULGI_LOCUS7879</name>
</gene>
<comment type="caution">
    <text evidence="2">The sequence shown here is derived from an EMBL/GenBank/DDBJ whole genome shotgun (WGS) entry which is preliminary data.</text>
</comment>
<protein>
    <submittedName>
        <fullName evidence="2">3493_t:CDS:1</fullName>
    </submittedName>
</protein>
<name>A0A9N9DCX7_9GLOM</name>
<feature type="region of interest" description="Disordered" evidence="1">
    <location>
        <begin position="1"/>
        <end position="44"/>
    </location>
</feature>
<evidence type="ECO:0000313" key="3">
    <source>
        <dbReference type="Proteomes" id="UP000789396"/>
    </source>
</evidence>
<dbReference type="Proteomes" id="UP000789396">
    <property type="component" value="Unassembled WGS sequence"/>
</dbReference>
<accession>A0A9N9DCX7</accession>
<dbReference type="EMBL" id="CAJVPZ010011981">
    <property type="protein sequence ID" value="CAG8635394.1"/>
    <property type="molecule type" value="Genomic_DNA"/>
</dbReference>
<sequence>MFTQQRGKALEAKKRKRERLSYGARQDKMRKTHNNKSIAGENANNKCEKKKCAKSLNNSSDTNIERPGENFKMTRIDISDIIPLSSGNFYAEANNNIMLKDNTNENESSDIYINEDENLADIIERENKTNLEDIFSQKNGEKTDSMVLTTCTNDGYKNIQTKIEMEKAQIVNT</sequence>
<organism evidence="2 3">
    <name type="scientific">Racocetra fulgida</name>
    <dbReference type="NCBI Taxonomy" id="60492"/>
    <lineage>
        <taxon>Eukaryota</taxon>
        <taxon>Fungi</taxon>
        <taxon>Fungi incertae sedis</taxon>
        <taxon>Mucoromycota</taxon>
        <taxon>Glomeromycotina</taxon>
        <taxon>Glomeromycetes</taxon>
        <taxon>Diversisporales</taxon>
        <taxon>Gigasporaceae</taxon>
        <taxon>Racocetra</taxon>
    </lineage>
</organism>
<keyword evidence="3" id="KW-1185">Reference proteome</keyword>
<evidence type="ECO:0000256" key="1">
    <source>
        <dbReference type="SAM" id="MobiDB-lite"/>
    </source>
</evidence>
<proteinExistence type="predicted"/>
<evidence type="ECO:0000313" key="2">
    <source>
        <dbReference type="EMBL" id="CAG8635394.1"/>
    </source>
</evidence>
<dbReference type="AlphaFoldDB" id="A0A9N9DCX7"/>